<dbReference type="PROSITE" id="PS50106">
    <property type="entry name" value="PDZ"/>
    <property type="match status" value="1"/>
</dbReference>
<gene>
    <name evidence="3" type="ORF">AWY79_03585</name>
</gene>
<reference evidence="3 4" key="1">
    <citation type="journal article" date="2016" name="Front. Microbiol.">
        <title>Genome Sequence of the Piezophilic, Mesophilic Sulfate-Reducing Bacterium Desulfovibrio indicus J2T.</title>
        <authorList>
            <person name="Cao J."/>
            <person name="Maignien L."/>
            <person name="Shao Z."/>
            <person name="Alain K."/>
            <person name="Jebbar M."/>
        </authorList>
    </citation>
    <scope>NUCLEOTIDE SEQUENCE [LARGE SCALE GENOMIC DNA]</scope>
    <source>
        <strain evidence="3 4">J2</strain>
    </source>
</reference>
<dbReference type="Pfam" id="PF04187">
    <property type="entry name" value="Cofac_haem_bdg"/>
    <property type="match status" value="1"/>
</dbReference>
<dbReference type="Gene3D" id="3.40.50.11550">
    <property type="match status" value="1"/>
</dbReference>
<feature type="region of interest" description="Disordered" evidence="1">
    <location>
        <begin position="400"/>
        <end position="465"/>
    </location>
</feature>
<evidence type="ECO:0000259" key="2">
    <source>
        <dbReference type="PROSITE" id="PS50106"/>
    </source>
</evidence>
<keyword evidence="4" id="KW-1185">Reference proteome</keyword>
<proteinExistence type="predicted"/>
<feature type="compositionally biased region" description="Low complexity" evidence="1">
    <location>
        <begin position="429"/>
        <end position="465"/>
    </location>
</feature>
<dbReference type="Proteomes" id="UP000055611">
    <property type="component" value="Chromosome"/>
</dbReference>
<evidence type="ECO:0000313" key="3">
    <source>
        <dbReference type="EMBL" id="AMK10263.1"/>
    </source>
</evidence>
<evidence type="ECO:0000256" key="1">
    <source>
        <dbReference type="SAM" id="MobiDB-lite"/>
    </source>
</evidence>
<dbReference type="SMART" id="SM00228">
    <property type="entry name" value="PDZ"/>
    <property type="match status" value="1"/>
</dbReference>
<accession>A0ABM5YSC1</accession>
<dbReference type="Pfam" id="PF13180">
    <property type="entry name" value="PDZ_2"/>
    <property type="match status" value="1"/>
</dbReference>
<dbReference type="Gene3D" id="2.30.42.10">
    <property type="match status" value="1"/>
</dbReference>
<protein>
    <recommendedName>
        <fullName evidence="2">PDZ domain-containing protein</fullName>
    </recommendedName>
</protein>
<name>A0ABM5YSC1_9BACT</name>
<organism evidence="3 4">
    <name type="scientific">Pseudodesulfovibrio indicus</name>
    <dbReference type="NCBI Taxonomy" id="1716143"/>
    <lineage>
        <taxon>Bacteria</taxon>
        <taxon>Pseudomonadati</taxon>
        <taxon>Thermodesulfobacteriota</taxon>
        <taxon>Desulfovibrionia</taxon>
        <taxon>Desulfovibrionales</taxon>
        <taxon>Desulfovibrionaceae</taxon>
    </lineage>
</organism>
<dbReference type="InterPro" id="IPR007314">
    <property type="entry name" value="Cofac_haem-bd_dom"/>
</dbReference>
<dbReference type="InterPro" id="IPR036034">
    <property type="entry name" value="PDZ_sf"/>
</dbReference>
<dbReference type="SUPFAM" id="SSF50156">
    <property type="entry name" value="PDZ domain-like"/>
    <property type="match status" value="1"/>
</dbReference>
<feature type="domain" description="PDZ" evidence="2">
    <location>
        <begin position="323"/>
        <end position="371"/>
    </location>
</feature>
<dbReference type="EMBL" id="CP014206">
    <property type="protein sequence ID" value="AMK10263.1"/>
    <property type="molecule type" value="Genomic_DNA"/>
</dbReference>
<evidence type="ECO:0000313" key="4">
    <source>
        <dbReference type="Proteomes" id="UP000055611"/>
    </source>
</evidence>
<dbReference type="SUPFAM" id="SSF159501">
    <property type="entry name" value="EreA/ChaN-like"/>
    <property type="match status" value="1"/>
</dbReference>
<sequence>MHDEDIMNEHTAGTATFRKLPLCLLCLALALGACVRTAPVTLPVTAPEPVATPPLAVTFLPQKGDFISKYGDRVALAEITAIAKGYDYIILGEGHRNPIDHKVQQALLQALSESGDGLSLGLEMVAVDKQQELDDFCKGQVTLDALPGELQWDEKWGYDFAMFRDHFAIAKQNGVPVAGLNVPSEVTRKISREGLEALTDEERALLPREIVPPSTDQKTFLNAIMELHRDRDADDPAARERFYLVQSIWDSKMAEEAVALRAKFDWPVLVVAGSAHAEYGWGIAKRIRWMEPGARVLTIVPWRGGGFDSEEGDYFFYAPDSYRSRMGMTLAGQIGGGIVVESVERGSRADRAGLRPGDLLTDASGVPLDDLYDLHMAGTKVHDADEPLVFTVRRGGDTLSVDMGKLGQAKPGTKSEEDTPSPEMKPDTATEPAVPAATEPAVAEPAVAEPALAEPAGPTPGKEAR</sequence>
<dbReference type="InterPro" id="IPR001478">
    <property type="entry name" value="PDZ"/>
</dbReference>
<dbReference type="CDD" id="cd14727">
    <property type="entry name" value="ChanN-like"/>
    <property type="match status" value="1"/>
</dbReference>